<protein>
    <submittedName>
        <fullName evidence="2">Uncharacterized protein</fullName>
    </submittedName>
</protein>
<dbReference type="EMBL" id="CAJOBC010084858">
    <property type="protein sequence ID" value="CAF4323370.1"/>
    <property type="molecule type" value="Genomic_DNA"/>
</dbReference>
<name>A0A815PJQ6_9BILA</name>
<dbReference type="EMBL" id="CAJNOQ010019410">
    <property type="protein sequence ID" value="CAF1449654.1"/>
    <property type="molecule type" value="Genomic_DNA"/>
</dbReference>
<evidence type="ECO:0000313" key="4">
    <source>
        <dbReference type="Proteomes" id="UP000663829"/>
    </source>
</evidence>
<keyword evidence="4" id="KW-1185">Reference proteome</keyword>
<evidence type="ECO:0000313" key="2">
    <source>
        <dbReference type="EMBL" id="CAF1449654.1"/>
    </source>
</evidence>
<sequence length="158" mass="17450">MPVEEDEKEGSESQDEDTTDPTGVYTVDKDVSVLVGTLINLSADRAVALPTSILDLSISDINVDALLNPLTTGNVSINLMTFSSLTLTSSPQKQLPRSPVFNWTSSSLFQSTRETEKEPNDPQEEILEFPSRTGQIVQQLDDLINFETDDQSHEQCFV</sequence>
<dbReference type="AlphaFoldDB" id="A0A815PJQ6"/>
<accession>A0A815PJQ6</accession>
<dbReference type="Proteomes" id="UP000681722">
    <property type="component" value="Unassembled WGS sequence"/>
</dbReference>
<reference evidence="2" key="1">
    <citation type="submission" date="2021-02" db="EMBL/GenBank/DDBJ databases">
        <authorList>
            <person name="Nowell W R."/>
        </authorList>
    </citation>
    <scope>NUCLEOTIDE SEQUENCE</scope>
</reference>
<gene>
    <name evidence="2" type="ORF">GPM918_LOCUS34687</name>
    <name evidence="3" type="ORF">SRO942_LOCUS35391</name>
</gene>
<proteinExistence type="predicted"/>
<comment type="caution">
    <text evidence="2">The sequence shown here is derived from an EMBL/GenBank/DDBJ whole genome shotgun (WGS) entry which is preliminary data.</text>
</comment>
<evidence type="ECO:0000313" key="3">
    <source>
        <dbReference type="EMBL" id="CAF4323370.1"/>
    </source>
</evidence>
<feature type="region of interest" description="Disordered" evidence="1">
    <location>
        <begin position="1"/>
        <end position="24"/>
    </location>
</feature>
<feature type="compositionally biased region" description="Acidic residues" evidence="1">
    <location>
        <begin position="1"/>
        <end position="19"/>
    </location>
</feature>
<dbReference type="Proteomes" id="UP000663829">
    <property type="component" value="Unassembled WGS sequence"/>
</dbReference>
<evidence type="ECO:0000256" key="1">
    <source>
        <dbReference type="SAM" id="MobiDB-lite"/>
    </source>
</evidence>
<organism evidence="2 4">
    <name type="scientific">Didymodactylos carnosus</name>
    <dbReference type="NCBI Taxonomy" id="1234261"/>
    <lineage>
        <taxon>Eukaryota</taxon>
        <taxon>Metazoa</taxon>
        <taxon>Spiralia</taxon>
        <taxon>Gnathifera</taxon>
        <taxon>Rotifera</taxon>
        <taxon>Eurotatoria</taxon>
        <taxon>Bdelloidea</taxon>
        <taxon>Philodinida</taxon>
        <taxon>Philodinidae</taxon>
        <taxon>Didymodactylos</taxon>
    </lineage>
</organism>